<dbReference type="AlphaFoldDB" id="A0A7S7AI33"/>
<accession>A0A7S7AI33</accession>
<dbReference type="PANTHER" id="PTHR35370:SF1">
    <property type="entry name" value="TYPE VI SECRETION SYSTEM COMPONENT TSSF1"/>
    <property type="match status" value="1"/>
</dbReference>
<evidence type="ECO:0000313" key="1">
    <source>
        <dbReference type="EMBL" id="QOW47015.1"/>
    </source>
</evidence>
<name>A0A7S7AI33_9GAMM</name>
<dbReference type="PANTHER" id="PTHR35370">
    <property type="entry name" value="CYTOPLASMIC PROTEIN-RELATED-RELATED"/>
    <property type="match status" value="1"/>
</dbReference>
<dbReference type="NCBIfam" id="TIGR03359">
    <property type="entry name" value="VI_chp_6"/>
    <property type="match status" value="1"/>
</dbReference>
<keyword evidence="2" id="KW-1185">Reference proteome</keyword>
<proteinExistence type="predicted"/>
<sequence length="626" mass="72445">MDKVFLEKYHQELKYFRDASKEFAQQHPRAATRLGLSAPEIEDPYVERLIEAVSFLTARVNLKIDAEYPKFVQHILKVIHPDLTQSIPSAAVVELKSLSKSTFTVPKLSSISTLDISKGNATCKFSTCNEIQVVPFLLENIKYSHKLVDVLQASISQNKSKSLLSFDIILPTGFCLDKLDVSNLRWFISAHDLKVSSELLYFLAEKCEGFQVELAESEQNSQWHYKFKPQFNFVGFNESLAFYNTRSSNYLKHILEYAVLPEKYLFFKIENLQDVFVQLIRQHVIKFNENDTDQILLKPLQLQFKCVFNDTSELLDRYIDHDSLSFNSVVIHNVFSKKARIIVDQFVNEQHIVMDKLRPVDYEVIKIDKIEGYSKLNHQVKTFEPIYKLTNDTGHFDQAGYGFFSEFHKQSNISNKKHSYKGSECYVLLTNQLKSIIEDDLDQLAVTAWCSNRALPSEISWSLDRDLKMTDDSFKVHKIKRRSSFTQPISAPMENASLWRLLNLLSSNFISLDHANPNALTQQIKNNLYLFFEITANVAFKAQVNAIQNIRAEKTRKVKRIEHQLTPITGLHFNIIIDDMLMSHVHPYLWGKVLLEYFKGFSPINQFVEMSLKNQNNTLIAQYSSI</sequence>
<dbReference type="EMBL" id="CP048659">
    <property type="protein sequence ID" value="QOW47015.1"/>
    <property type="molecule type" value="Genomic_DNA"/>
</dbReference>
<reference evidence="1 2" key="1">
    <citation type="submission" date="2020-02" db="EMBL/GenBank/DDBJ databases">
        <title>Tigecycline-resistant Acinetobacter species from pigs and migratory birds.</title>
        <authorList>
            <person name="Chen C."/>
            <person name="Sun J."/>
            <person name="Liao X.-P."/>
            <person name="Liu Y.-H."/>
        </authorList>
    </citation>
    <scope>NUCLEOTIDE SEQUENCE [LARGE SCALE GENOMIC DNA]</scope>
    <source>
        <strain evidence="1 2">YH12207_T</strain>
    </source>
</reference>
<organism evidence="1 2">
    <name type="scientific">Acinetobacter piscicola</name>
    <dbReference type="NCBI Taxonomy" id="2006115"/>
    <lineage>
        <taxon>Bacteria</taxon>
        <taxon>Pseudomonadati</taxon>
        <taxon>Pseudomonadota</taxon>
        <taxon>Gammaproteobacteria</taxon>
        <taxon>Moraxellales</taxon>
        <taxon>Moraxellaceae</taxon>
        <taxon>Acinetobacter</taxon>
    </lineage>
</organism>
<evidence type="ECO:0000313" key="2">
    <source>
        <dbReference type="Proteomes" id="UP000593966"/>
    </source>
</evidence>
<dbReference type="RefSeq" id="WP_180047201.1">
    <property type="nucleotide sequence ID" value="NZ_CP048659.1"/>
</dbReference>
<dbReference type="InterPro" id="IPR010272">
    <property type="entry name" value="T6SS_TssF"/>
</dbReference>
<protein>
    <submittedName>
        <fullName evidence="1">Type VI secretion system baseplate subunit TssF</fullName>
    </submittedName>
</protein>
<gene>
    <name evidence="1" type="primary">tssF</name>
    <name evidence="1" type="ORF">G0028_14605</name>
</gene>
<dbReference type="Proteomes" id="UP000593966">
    <property type="component" value="Chromosome"/>
</dbReference>
<dbReference type="Pfam" id="PF05947">
    <property type="entry name" value="T6SS_TssF"/>
    <property type="match status" value="1"/>
</dbReference>